<protein>
    <recommendedName>
        <fullName evidence="2">C2H2-type domain-containing protein</fullName>
    </recommendedName>
</protein>
<evidence type="ECO:0000259" key="2">
    <source>
        <dbReference type="PROSITE" id="PS00028"/>
    </source>
</evidence>
<proteinExistence type="predicted"/>
<dbReference type="PANTHER" id="PTHR46664">
    <property type="entry name" value="ATM INTERACTOR"/>
    <property type="match status" value="1"/>
</dbReference>
<dbReference type="Pfam" id="PF24757">
    <property type="entry name" value="C2H2_ASCIZ"/>
    <property type="match status" value="2"/>
</dbReference>
<dbReference type="SMART" id="SM00355">
    <property type="entry name" value="ZnF_C2H2"/>
    <property type="match status" value="3"/>
</dbReference>
<reference evidence="3 4" key="1">
    <citation type="submission" date="2019-06" db="EMBL/GenBank/DDBJ databases">
        <title>Discovery of a novel chromosome fission-fusion reversal in muntjac.</title>
        <authorList>
            <person name="Mudd A.B."/>
            <person name="Bredeson J.V."/>
            <person name="Baum R."/>
            <person name="Hockemeyer D."/>
            <person name="Rokhsar D.S."/>
        </authorList>
    </citation>
    <scope>NUCLEOTIDE SEQUENCE [LARGE SCALE GENOMIC DNA]</scope>
    <source>
        <strain evidence="3">UCam_UCB_Mr</strain>
        <tissue evidence="3">Fibroblast cell line</tissue>
    </source>
</reference>
<feature type="domain" description="C2H2-type" evidence="2">
    <location>
        <begin position="93"/>
        <end position="116"/>
    </location>
</feature>
<dbReference type="InterPro" id="IPR055303">
    <property type="entry name" value="ATMIN"/>
</dbReference>
<gene>
    <name evidence="3" type="ORF">FD755_024338</name>
</gene>
<dbReference type="InterPro" id="IPR056380">
    <property type="entry name" value="Znf_C2H2_ASCIZ_4th"/>
</dbReference>
<feature type="region of interest" description="Disordered" evidence="1">
    <location>
        <begin position="543"/>
        <end position="567"/>
    </location>
</feature>
<name>A0A5N3V9P0_MUNRE</name>
<dbReference type="Pfam" id="PF24759">
    <property type="entry name" value="C2HC_ASCIZ"/>
    <property type="match status" value="1"/>
</dbReference>
<dbReference type="InterPro" id="IPR056381">
    <property type="entry name" value="Znf_C2HC_ASCIZ_3rd"/>
</dbReference>
<dbReference type="Pfam" id="PF24761">
    <property type="entry name" value="C2H2_ASCIZ_4th"/>
    <property type="match status" value="1"/>
</dbReference>
<accession>A0A5N3V9P0</accession>
<dbReference type="GO" id="GO:0000981">
    <property type="term" value="F:DNA-binding transcription factor activity, RNA polymerase II-specific"/>
    <property type="evidence" value="ECO:0007669"/>
    <property type="project" value="TreeGrafter"/>
</dbReference>
<keyword evidence="4" id="KW-1185">Reference proteome</keyword>
<comment type="caution">
    <text evidence="3">The sequence shown here is derived from an EMBL/GenBank/DDBJ whole genome shotgun (WGS) entry which is preliminary data.</text>
</comment>
<dbReference type="PANTHER" id="PTHR46664:SF1">
    <property type="entry name" value="ATM INTERACTOR"/>
    <property type="match status" value="1"/>
</dbReference>
<dbReference type="PROSITE" id="PS00028">
    <property type="entry name" value="ZINC_FINGER_C2H2_1"/>
    <property type="match status" value="1"/>
</dbReference>
<sequence>MMLGPAAAREPWRPLRRRRRIPRLSPPASGHPGGGEGSRRRLGLWVPPGRLRGSRRRPRAARQQPARWTPQARVLIQPSVSEQSLAVRTNILCTVRGCGKILPNSPALNMHLVKSHRLQDGIVNPTVRKYLKTAPKFYCCTIEGCPRGHDRPFSQISLVKQHFMKMHAEKKHKCSKCRNSYGTDWDLKRHAEDCGKTFQCTCGCPYASRTADPLSKKKKMENCLHSQNLSRKTTESLSNKPVSSMTRCSRTRNFRNKAVFSCARPCAYSQLLGPACCVGCRPVRLCPQGVHLLPLSIGTLILGLDSEVCSLKESFPLSKVVNLIAVEPISTGSQVNLGKSPFSLLQELGNTCQKNHISSISVQTDLSYTTPQFMPSAQWASPDSSVSSCLQTDLTFGSQVSLSISIQTQTFLPSSKVTSSISAQTDAFIDASFQPGGISRETQTSGMQTLMCGDIFESVHSSFSVSTDNIISTGLVAETVIHDLFPQNHRKTLTQDIKKSTPIINFSAPNSMLLSKNITDNQTQTMDLLSDLENILSSNLPGQTLDNRSLLSDTNTGPDTQLPSGPIQNPAIDFDMEEFFSASNIQTQTEESELSTMTTDPVMESLDIETQTDFFLVDPSAQTYSSYSSPAMKLRQQLRQADLAWNTMESQYSSVETQTCAELHPISNF</sequence>
<dbReference type="InterPro" id="IPR056545">
    <property type="entry name" value="C2H2_ASCIZ_1st_2nd"/>
</dbReference>
<dbReference type="GO" id="GO:0000976">
    <property type="term" value="F:transcription cis-regulatory region binding"/>
    <property type="evidence" value="ECO:0007669"/>
    <property type="project" value="InterPro"/>
</dbReference>
<dbReference type="EMBL" id="VCEB01002474">
    <property type="protein sequence ID" value="KAB0346013.1"/>
    <property type="molecule type" value="Genomic_DNA"/>
</dbReference>
<evidence type="ECO:0000313" key="4">
    <source>
        <dbReference type="Proteomes" id="UP000326062"/>
    </source>
</evidence>
<evidence type="ECO:0000256" key="1">
    <source>
        <dbReference type="SAM" id="MobiDB-lite"/>
    </source>
</evidence>
<dbReference type="GO" id="GO:0005634">
    <property type="term" value="C:nucleus"/>
    <property type="evidence" value="ECO:0007669"/>
    <property type="project" value="TreeGrafter"/>
</dbReference>
<dbReference type="Proteomes" id="UP000326062">
    <property type="component" value="Unassembled WGS sequence"/>
</dbReference>
<evidence type="ECO:0000313" key="3">
    <source>
        <dbReference type="EMBL" id="KAB0346013.1"/>
    </source>
</evidence>
<dbReference type="GO" id="GO:0045944">
    <property type="term" value="P:positive regulation of transcription by RNA polymerase II"/>
    <property type="evidence" value="ECO:0007669"/>
    <property type="project" value="InterPro"/>
</dbReference>
<dbReference type="Gene3D" id="3.30.160.60">
    <property type="entry name" value="Classic Zinc Finger"/>
    <property type="match status" value="1"/>
</dbReference>
<dbReference type="InterPro" id="IPR013087">
    <property type="entry name" value="Znf_C2H2_type"/>
</dbReference>
<feature type="region of interest" description="Disordered" evidence="1">
    <location>
        <begin position="1"/>
        <end position="69"/>
    </location>
</feature>
<organism evidence="3 4">
    <name type="scientific">Muntiacus reevesi</name>
    <name type="common">Reeves' muntjac</name>
    <name type="synonym">Cervus reevesi</name>
    <dbReference type="NCBI Taxonomy" id="9886"/>
    <lineage>
        <taxon>Eukaryota</taxon>
        <taxon>Metazoa</taxon>
        <taxon>Chordata</taxon>
        <taxon>Craniata</taxon>
        <taxon>Vertebrata</taxon>
        <taxon>Euteleostomi</taxon>
        <taxon>Mammalia</taxon>
        <taxon>Eutheria</taxon>
        <taxon>Laurasiatheria</taxon>
        <taxon>Artiodactyla</taxon>
        <taxon>Ruminantia</taxon>
        <taxon>Pecora</taxon>
        <taxon>Cervidae</taxon>
        <taxon>Muntiacinae</taxon>
        <taxon>Muntiacus</taxon>
    </lineage>
</organism>
<dbReference type="AlphaFoldDB" id="A0A5N3V9P0"/>